<dbReference type="Proteomes" id="UP000242770">
    <property type="component" value="Unassembled WGS sequence"/>
</dbReference>
<evidence type="ECO:0000313" key="2">
    <source>
        <dbReference type="Proteomes" id="UP000242770"/>
    </source>
</evidence>
<proteinExistence type="predicted"/>
<dbReference type="AlphaFoldDB" id="A0A0F7RWL7"/>
<reference evidence="2" key="1">
    <citation type="submission" date="2014-06" db="EMBL/GenBank/DDBJ databases">
        <authorList>
            <person name="Berkman P.J."/>
        </authorList>
    </citation>
    <scope>NUCLEOTIDE SEQUENCE [LARGE SCALE GENOMIC DNA]</scope>
</reference>
<gene>
    <name evidence="1" type="primary">SSCI66430.1</name>
</gene>
<keyword evidence="2" id="KW-1185">Reference proteome</keyword>
<name>A0A0F7RWL7_9BASI</name>
<organism evidence="1 2">
    <name type="scientific">Sporisorium scitamineum</name>
    <dbReference type="NCBI Taxonomy" id="49012"/>
    <lineage>
        <taxon>Eukaryota</taxon>
        <taxon>Fungi</taxon>
        <taxon>Dikarya</taxon>
        <taxon>Basidiomycota</taxon>
        <taxon>Ustilaginomycotina</taxon>
        <taxon>Ustilaginomycetes</taxon>
        <taxon>Ustilaginales</taxon>
        <taxon>Ustilaginaceae</taxon>
        <taxon>Sporisorium</taxon>
    </lineage>
</organism>
<sequence>MERNCSWSREGVHGTAPLGLVRSPTMPLLLLQTVPLAP</sequence>
<evidence type="ECO:0000313" key="1">
    <source>
        <dbReference type="EMBL" id="CDS01431.1"/>
    </source>
</evidence>
<dbReference type="EMBL" id="CCFA01003941">
    <property type="protein sequence ID" value="CDS01431.1"/>
    <property type="molecule type" value="Genomic_DNA"/>
</dbReference>
<accession>A0A0F7RWL7</accession>
<protein>
    <submittedName>
        <fullName evidence="1">Uncharacterized protein</fullName>
    </submittedName>
</protein>